<name>A0AAV1SN04_9ROSI</name>
<comment type="caution">
    <text evidence="1">The sequence shown here is derived from an EMBL/GenBank/DDBJ whole genome shotgun (WGS) entry which is preliminary data.</text>
</comment>
<organism evidence="1 2">
    <name type="scientific">Dovyalis caffra</name>
    <dbReference type="NCBI Taxonomy" id="77055"/>
    <lineage>
        <taxon>Eukaryota</taxon>
        <taxon>Viridiplantae</taxon>
        <taxon>Streptophyta</taxon>
        <taxon>Embryophyta</taxon>
        <taxon>Tracheophyta</taxon>
        <taxon>Spermatophyta</taxon>
        <taxon>Magnoliopsida</taxon>
        <taxon>eudicotyledons</taxon>
        <taxon>Gunneridae</taxon>
        <taxon>Pentapetalae</taxon>
        <taxon>rosids</taxon>
        <taxon>fabids</taxon>
        <taxon>Malpighiales</taxon>
        <taxon>Salicaceae</taxon>
        <taxon>Flacourtieae</taxon>
        <taxon>Dovyalis</taxon>
    </lineage>
</organism>
<reference evidence="1 2" key="1">
    <citation type="submission" date="2024-01" db="EMBL/GenBank/DDBJ databases">
        <authorList>
            <person name="Waweru B."/>
        </authorList>
    </citation>
    <scope>NUCLEOTIDE SEQUENCE [LARGE SCALE GENOMIC DNA]</scope>
</reference>
<gene>
    <name evidence="1" type="ORF">DCAF_LOCUS24728</name>
</gene>
<evidence type="ECO:0000313" key="1">
    <source>
        <dbReference type="EMBL" id="CAK7353438.1"/>
    </source>
</evidence>
<dbReference type="Proteomes" id="UP001314170">
    <property type="component" value="Unassembled WGS sequence"/>
</dbReference>
<accession>A0AAV1SN04</accession>
<proteinExistence type="predicted"/>
<evidence type="ECO:0000313" key="2">
    <source>
        <dbReference type="Proteomes" id="UP001314170"/>
    </source>
</evidence>
<protein>
    <submittedName>
        <fullName evidence="1">Uncharacterized protein</fullName>
    </submittedName>
</protein>
<keyword evidence="2" id="KW-1185">Reference proteome</keyword>
<dbReference type="EMBL" id="CAWUPB010001194">
    <property type="protein sequence ID" value="CAK7353438.1"/>
    <property type="molecule type" value="Genomic_DNA"/>
</dbReference>
<dbReference type="AlphaFoldDB" id="A0AAV1SN04"/>
<sequence>MSKATTYPSSSIKQAIAGPSRAVALFNRAPPVQISPASPIKQTIRGPSHAVTHPIIMSSIQTKPMSPNKQSFPGSSRVVLSEQSALSMKQRHTTSKHTFVKLDDINQLQTEEEGNHYDSFVTDIEERTESTLPSSKKELRKLAEPVAELWRMGGDFNAMMCRREKNGGEGFNSCNCKAFSTCPDDCVLLDLDFIGPLFTWLRGSAQKHIDPMVCDAVGR</sequence>